<dbReference type="EMBL" id="FOVE01000009">
    <property type="protein sequence ID" value="SFN42761.1"/>
    <property type="molecule type" value="Genomic_DNA"/>
</dbReference>
<dbReference type="Pfam" id="PF19291">
    <property type="entry name" value="TREH_N"/>
    <property type="match status" value="1"/>
</dbReference>
<evidence type="ECO:0000259" key="2">
    <source>
        <dbReference type="Pfam" id="PF19291"/>
    </source>
</evidence>
<feature type="domain" description="Trehalase-like N-terminal" evidence="2">
    <location>
        <begin position="24"/>
        <end position="153"/>
    </location>
</feature>
<dbReference type="PANTHER" id="PTHR31616:SF0">
    <property type="entry name" value="GLUCAN 1,4-ALPHA-GLUCOSIDASE"/>
    <property type="match status" value="1"/>
</dbReference>
<dbReference type="InterPro" id="IPR011613">
    <property type="entry name" value="GH15-like"/>
</dbReference>
<dbReference type="GO" id="GO:0005975">
    <property type="term" value="P:carbohydrate metabolic process"/>
    <property type="evidence" value="ECO:0007669"/>
    <property type="project" value="InterPro"/>
</dbReference>
<dbReference type="InterPro" id="IPR045582">
    <property type="entry name" value="Trehalase-like_N"/>
</dbReference>
<gene>
    <name evidence="3" type="ORF">SAMN05660284_01452</name>
</gene>
<feature type="domain" description="GH15-like" evidence="1">
    <location>
        <begin position="240"/>
        <end position="601"/>
    </location>
</feature>
<organism evidence="3 4">
    <name type="scientific">Formivibrio citricus</name>
    <dbReference type="NCBI Taxonomy" id="83765"/>
    <lineage>
        <taxon>Bacteria</taxon>
        <taxon>Pseudomonadati</taxon>
        <taxon>Pseudomonadota</taxon>
        <taxon>Betaproteobacteria</taxon>
        <taxon>Neisseriales</taxon>
        <taxon>Chitinibacteraceae</taxon>
        <taxon>Formivibrio</taxon>
    </lineage>
</organism>
<dbReference type="SUPFAM" id="SSF48208">
    <property type="entry name" value="Six-hairpin glycosidases"/>
    <property type="match status" value="1"/>
</dbReference>
<dbReference type="GO" id="GO:0004553">
    <property type="term" value="F:hydrolase activity, hydrolyzing O-glycosyl compounds"/>
    <property type="evidence" value="ECO:0007669"/>
    <property type="project" value="TreeGrafter"/>
</dbReference>
<dbReference type="PANTHER" id="PTHR31616">
    <property type="entry name" value="TREHALASE"/>
    <property type="match status" value="1"/>
</dbReference>
<accession>A0A1I4YXM2</accession>
<sequence length="612" mass="69570">MGYMRACRMGGTAKEKEMNNLNLGLTGNGAVSALIDSRGAIVWSCFPRFDGDPLFCHLLQPEGHAEGRGAFSIEMVNYSRAEQFYETNTAILVTRLFDAQGGCLEVTDFAPRFRLYGRMFHPVMLVRRVCRISGTPRMAVRIHPLFHYGEQEPEVTFGSHHIGFSGPELKIRLTTDASIHAILENRPVFVDDTVTFVLGEDETLHEAVSAVGTRFLEETKKYWHEWVRGLSVPAEWQDEVIRAAITLQMNAVEDTGAIVAAMTTSIPEHADSGRNWDYRYCWLRDGYFVVNALNRLGATSTMEKYLGYILNVAAGEEHGLLQPVYGISGEEWLDERHAPQLAGYRGMGPVRVGNLAYEQIQHDVYGSAILSATHMFFDHRLYRRGDLGLFQRLEPLGQKAIEHFDQPDAGIWELRGKQRVHTYSSVMCWAACDRLSRIAKQLKQTEREHYWREEADRIHKVICCEAWSDTRQAFTAAWGEDALDASMLLLHEFDFLPATDPRFVSTVAAIESELKHGDFIYRYAERDDFGEPDNAFVVCTFWYVYALQALGRKDEARRTFETLLACCSPLGLLAEDYCSATREQWGNFVQTYSMVGLVNCALRLSCRWDQMC</sequence>
<dbReference type="Proteomes" id="UP000242869">
    <property type="component" value="Unassembled WGS sequence"/>
</dbReference>
<dbReference type="STRING" id="83765.SAMN05660284_01452"/>
<dbReference type="InterPro" id="IPR008928">
    <property type="entry name" value="6-hairpin_glycosidase_sf"/>
</dbReference>
<evidence type="ECO:0000313" key="3">
    <source>
        <dbReference type="EMBL" id="SFN42761.1"/>
    </source>
</evidence>
<evidence type="ECO:0000313" key="4">
    <source>
        <dbReference type="Proteomes" id="UP000242869"/>
    </source>
</evidence>
<dbReference type="AlphaFoldDB" id="A0A1I4YXM2"/>
<dbReference type="Gene3D" id="1.50.10.10">
    <property type="match status" value="1"/>
</dbReference>
<evidence type="ECO:0000259" key="1">
    <source>
        <dbReference type="Pfam" id="PF00723"/>
    </source>
</evidence>
<dbReference type="Pfam" id="PF00723">
    <property type="entry name" value="Glyco_hydro_15"/>
    <property type="match status" value="1"/>
</dbReference>
<name>A0A1I4YXM2_9NEIS</name>
<reference evidence="4" key="1">
    <citation type="submission" date="2016-10" db="EMBL/GenBank/DDBJ databases">
        <authorList>
            <person name="Varghese N."/>
            <person name="Submissions S."/>
        </authorList>
    </citation>
    <scope>NUCLEOTIDE SEQUENCE [LARGE SCALE GENOMIC DNA]</scope>
    <source>
        <strain evidence="4">DSM 6150</strain>
    </source>
</reference>
<proteinExistence type="predicted"/>
<protein>
    <submittedName>
        <fullName evidence="3">Glucoamylase (Glucan-1,4-alpha-glucosidase), GH15 family</fullName>
    </submittedName>
</protein>
<dbReference type="InterPro" id="IPR012341">
    <property type="entry name" value="6hp_glycosidase-like_sf"/>
</dbReference>
<keyword evidence="4" id="KW-1185">Reference proteome</keyword>